<name>A0ABS6KXT1_9GAMM</name>
<keyword evidence="2" id="KW-1185">Reference proteome</keyword>
<evidence type="ECO:0000313" key="1">
    <source>
        <dbReference type="EMBL" id="MBU9834387.1"/>
    </source>
</evidence>
<dbReference type="RefSeq" id="WP_217137853.1">
    <property type="nucleotide sequence ID" value="NZ_JAFMOU010000062.1"/>
</dbReference>
<evidence type="ECO:0000313" key="2">
    <source>
        <dbReference type="Proteomes" id="UP000699865"/>
    </source>
</evidence>
<accession>A0ABS6KXT1</accession>
<proteinExistence type="predicted"/>
<reference evidence="1 2" key="1">
    <citation type="submission" date="2021-03" db="EMBL/GenBank/DDBJ databases">
        <title>Five novel Rahnella species.</title>
        <authorList>
            <person name="Brady C."/>
            <person name="Asselin J."/>
            <person name="Beer S."/>
            <person name="Bruberg M.B."/>
            <person name="Crampton B."/>
            <person name="Venter S."/>
            <person name="Arnold D."/>
            <person name="Denman S."/>
        </authorList>
    </citation>
    <scope>NUCLEOTIDE SEQUENCE [LARGE SCALE GENOMIC DNA]</scope>
    <source>
        <strain evidence="1 2">L72c</strain>
    </source>
</reference>
<comment type="caution">
    <text evidence="1">The sequence shown here is derived from an EMBL/GenBank/DDBJ whole genome shotgun (WGS) entry which is preliminary data.</text>
</comment>
<dbReference type="Proteomes" id="UP000699865">
    <property type="component" value="Unassembled WGS sequence"/>
</dbReference>
<organism evidence="1 2">
    <name type="scientific">Rahnella perminowiae</name>
    <dbReference type="NCBI Taxonomy" id="2816244"/>
    <lineage>
        <taxon>Bacteria</taxon>
        <taxon>Pseudomonadati</taxon>
        <taxon>Pseudomonadota</taxon>
        <taxon>Gammaproteobacteria</taxon>
        <taxon>Enterobacterales</taxon>
        <taxon>Yersiniaceae</taxon>
        <taxon>Rahnella</taxon>
    </lineage>
</organism>
<protein>
    <submittedName>
        <fullName evidence="1">Uncharacterized protein</fullName>
    </submittedName>
</protein>
<gene>
    <name evidence="1" type="ORF">J1786_06025</name>
</gene>
<sequence length="116" mass="13897">MLNEERVTYNTLKDWALESYFDYCRDLALKRGTTHEEIIGYVSYTFEDGFEWLIENLMWQVILLVISGGWYPERKKIMRAEIISILSENNLEDMLINVPSDERKLFLHDLKILEFI</sequence>
<dbReference type="EMBL" id="JAFMOU010000062">
    <property type="protein sequence ID" value="MBU9834387.1"/>
    <property type="molecule type" value="Genomic_DNA"/>
</dbReference>